<dbReference type="InterPro" id="IPR011992">
    <property type="entry name" value="EF-hand-dom_pair"/>
</dbReference>
<protein>
    <recommendedName>
        <fullName evidence="5">EF-hand domain-containing protein</fullName>
    </recommendedName>
</protein>
<evidence type="ECO:0008006" key="5">
    <source>
        <dbReference type="Google" id="ProtNLM"/>
    </source>
</evidence>
<dbReference type="Proteomes" id="UP001162541">
    <property type="component" value="Chromosome 7"/>
</dbReference>
<reference evidence="1" key="2">
    <citation type="journal article" date="2019" name="Curr. Biol.">
        <title>Chromatin organization in early land plants reveals an ancestral association between H3K27me3, transposons, and constitutive heterochromatin.</title>
        <authorList>
            <person name="Montgomery S.A."/>
            <person name="Tanizawa Y."/>
            <person name="Galik B."/>
            <person name="Wang N."/>
            <person name="Ito T."/>
            <person name="Mochizuki T."/>
            <person name="Akimcheva S."/>
            <person name="Bowman J."/>
            <person name="Cognat V."/>
            <person name="Drouard L."/>
            <person name="Ekker H."/>
            <person name="Houng S."/>
            <person name="Kohchi T."/>
            <person name="Lin S."/>
            <person name="Liu L.D."/>
            <person name="Nakamura Y."/>
            <person name="Valeeva L.R."/>
            <person name="Shakirov E.V."/>
            <person name="Shippen D.E."/>
            <person name="Wei W."/>
            <person name="Yagura M."/>
            <person name="Yamaoka S."/>
            <person name="Yamato K.T."/>
            <person name="Liu C."/>
            <person name="Berger F."/>
        </authorList>
    </citation>
    <scope>NUCLEOTIDE SEQUENCE [LARGE SCALE GENOMIC DNA]</scope>
    <source>
        <strain evidence="1">Tak-1</strain>
    </source>
</reference>
<proteinExistence type="predicted"/>
<evidence type="ECO:0000313" key="4">
    <source>
        <dbReference type="Proteomes" id="UP001162541"/>
    </source>
</evidence>
<evidence type="ECO:0000313" key="1">
    <source>
        <dbReference type="EMBL" id="BBN17659.1"/>
    </source>
</evidence>
<dbReference type="Proteomes" id="UP000077202">
    <property type="component" value="Unassembled WGS sequence"/>
</dbReference>
<evidence type="ECO:0000313" key="3">
    <source>
        <dbReference type="Proteomes" id="UP000077202"/>
    </source>
</evidence>
<name>A0A176VXG1_MARPO</name>
<gene>
    <name evidence="2" type="ORF">AXG93_1543s1050</name>
    <name evidence="1" type="ORF">Mp_7g16140</name>
</gene>
<dbReference type="AlphaFoldDB" id="A0A176VXG1"/>
<accession>A0A176VXG1</accession>
<dbReference type="EMBL" id="AP019872">
    <property type="protein sequence ID" value="BBN17659.1"/>
    <property type="molecule type" value="Genomic_DNA"/>
</dbReference>
<dbReference type="EMBL" id="LVLJ01002329">
    <property type="protein sequence ID" value="OAE25490.1"/>
    <property type="molecule type" value="Genomic_DNA"/>
</dbReference>
<organism evidence="2 3">
    <name type="scientific">Marchantia polymorpha subsp. ruderalis</name>
    <dbReference type="NCBI Taxonomy" id="1480154"/>
    <lineage>
        <taxon>Eukaryota</taxon>
        <taxon>Viridiplantae</taxon>
        <taxon>Streptophyta</taxon>
        <taxon>Embryophyta</taxon>
        <taxon>Marchantiophyta</taxon>
        <taxon>Marchantiopsida</taxon>
        <taxon>Marchantiidae</taxon>
        <taxon>Marchantiales</taxon>
        <taxon>Marchantiaceae</taxon>
        <taxon>Marchantia</taxon>
    </lineage>
</organism>
<keyword evidence="3" id="KW-1185">Reference proteome</keyword>
<evidence type="ECO:0000313" key="2">
    <source>
        <dbReference type="EMBL" id="OAE25490.1"/>
    </source>
</evidence>
<sequence length="611" mass="68852">MALDRAWFNPVILNPKALPALLHPVPKDNPHRTDVVVDEGPYGTHDEFMACPPKVPHNLRNDDIDKSMPRWTIKEPLDPLTLDKPYPQIWLIGEEVKTKKKGANMETNRHTNPLDPKYILPSGECLLPAGNSDFFSNRVSNPMDCSDIEGAKPEAFSKRPYRECCGECEIDPKTRPAKLTHTREKCNIGGCLNLFDISLGKKHFGFIRYPQSNPCDPIYPTEPHETPHMKYKRLKKAVLPPHKEKSSVAERALDVMYWKAEQLPDVCRRYGNLYSGCVDYEGLRKSLEQFGLNLNDKDYARLLRFADKEGRGVVNARDFAAQLRHNDGLEVDQAHKLGYNLGVNWGHFKYAAQKPTCMGQGCAVIVEDKPSGCKKIVWADNEQKYNPFTGEMLPYQRPAMMSTGNSFQYNLAEIQAAMFLKDKEKNYYIPGPYIPRGSIPVTHSCAISKSCTLPHVFMEGTSSHPEGAHHDHVHKHSPEPRGSQFLAPEFLMQALPQAPEQRPQKVSFQVPLPVEMGGRASLLDTAKGVGAVVRKASIEGRKLSEGFIKLPSLTAINSVPIPVNNDKGDEVKWRRVEPPKQPRQPYVSYRERVKTSHRTADIEAVKSLILP</sequence>
<reference evidence="4" key="3">
    <citation type="journal article" date="2020" name="Curr. Biol.">
        <title>Chromatin organization in early land plants reveals an ancestral association between H3K27me3, transposons, and constitutive heterochromatin.</title>
        <authorList>
            <person name="Montgomery S.A."/>
            <person name="Tanizawa Y."/>
            <person name="Galik B."/>
            <person name="Wang N."/>
            <person name="Ito T."/>
            <person name="Mochizuki T."/>
            <person name="Akimcheva S."/>
            <person name="Bowman J.L."/>
            <person name="Cognat V."/>
            <person name="Marechal-Drouard L."/>
            <person name="Ekker H."/>
            <person name="Hong S.F."/>
            <person name="Kohchi T."/>
            <person name="Lin S.S."/>
            <person name="Liu L.D."/>
            <person name="Nakamura Y."/>
            <person name="Valeeva L.R."/>
            <person name="Shakirov E.V."/>
            <person name="Shippen D.E."/>
            <person name="Wei W.L."/>
            <person name="Yagura M."/>
            <person name="Yamaoka S."/>
            <person name="Yamato K.T."/>
            <person name="Liu C."/>
            <person name="Berger F."/>
        </authorList>
    </citation>
    <scope>NUCLEOTIDE SEQUENCE [LARGE SCALE GENOMIC DNA]</scope>
    <source>
        <strain evidence="4">Tak-1</strain>
    </source>
</reference>
<reference evidence="2 3" key="1">
    <citation type="submission" date="2016-03" db="EMBL/GenBank/DDBJ databases">
        <title>Mechanisms controlling the formation of the plant cell surface in tip-growing cells are functionally conserved among land plants.</title>
        <authorList>
            <person name="Honkanen S."/>
            <person name="Jones V.A."/>
            <person name="Morieri G."/>
            <person name="Champion C."/>
            <person name="Hetherington A.J."/>
            <person name="Kelly S."/>
            <person name="Saint-Marcoux D."/>
            <person name="Proust H."/>
            <person name="Prescott H."/>
            <person name="Dolan L."/>
        </authorList>
    </citation>
    <scope>NUCLEOTIDE SEQUENCE [LARGE SCALE GENOMIC DNA]</scope>
    <source>
        <strain evidence="3">cv. Tak-1 and cv. Tak-2</strain>
        <tissue evidence="2">Whole gametophyte</tissue>
    </source>
</reference>
<dbReference type="SUPFAM" id="SSF47473">
    <property type="entry name" value="EF-hand"/>
    <property type="match status" value="1"/>
</dbReference>